<feature type="chain" id="PRO_5025348867" evidence="4">
    <location>
        <begin position="22"/>
        <end position="1018"/>
    </location>
</feature>
<comment type="similarity">
    <text evidence="1">Belongs to the peptidase S33 family.</text>
</comment>
<dbReference type="Pfam" id="PF00561">
    <property type="entry name" value="Abhydrolase_1"/>
    <property type="match status" value="1"/>
</dbReference>
<evidence type="ECO:0000256" key="2">
    <source>
        <dbReference type="ARBA" id="ARBA00022801"/>
    </source>
</evidence>
<evidence type="ECO:0000259" key="6">
    <source>
        <dbReference type="Pfam" id="PF08386"/>
    </source>
</evidence>
<keyword evidence="8" id="KW-1185">Reference proteome</keyword>
<feature type="region of interest" description="Disordered" evidence="3">
    <location>
        <begin position="548"/>
        <end position="568"/>
    </location>
</feature>
<dbReference type="SUPFAM" id="SSF53474">
    <property type="entry name" value="alpha/beta-Hydrolases"/>
    <property type="match status" value="1"/>
</dbReference>
<dbReference type="PANTHER" id="PTHR43248">
    <property type="entry name" value="2-SUCCINYL-6-HYDROXY-2,4-CYCLOHEXADIENE-1-CARBOXYLATE SYNTHASE"/>
    <property type="match status" value="1"/>
</dbReference>
<keyword evidence="2" id="KW-0378">Hydrolase</keyword>
<feature type="region of interest" description="Disordered" evidence="3">
    <location>
        <begin position="893"/>
        <end position="932"/>
    </location>
</feature>
<evidence type="ECO:0000256" key="4">
    <source>
        <dbReference type="SAM" id="SignalP"/>
    </source>
</evidence>
<gene>
    <name evidence="7" type="ORF">BDU57DRAFT_526088</name>
</gene>
<organism evidence="7 8">
    <name type="scientific">Ampelomyces quisqualis</name>
    <name type="common">Powdery mildew agent</name>
    <dbReference type="NCBI Taxonomy" id="50730"/>
    <lineage>
        <taxon>Eukaryota</taxon>
        <taxon>Fungi</taxon>
        <taxon>Dikarya</taxon>
        <taxon>Ascomycota</taxon>
        <taxon>Pezizomycotina</taxon>
        <taxon>Dothideomycetes</taxon>
        <taxon>Pleosporomycetidae</taxon>
        <taxon>Pleosporales</taxon>
        <taxon>Pleosporineae</taxon>
        <taxon>Phaeosphaeriaceae</taxon>
        <taxon>Ampelomyces</taxon>
    </lineage>
</organism>
<evidence type="ECO:0000313" key="8">
    <source>
        <dbReference type="Proteomes" id="UP000800096"/>
    </source>
</evidence>
<evidence type="ECO:0000313" key="7">
    <source>
        <dbReference type="EMBL" id="KAF1921185.1"/>
    </source>
</evidence>
<proteinExistence type="inferred from homology"/>
<dbReference type="Gene3D" id="3.40.50.1820">
    <property type="entry name" value="alpha/beta hydrolase"/>
    <property type="match status" value="1"/>
</dbReference>
<dbReference type="InterPro" id="IPR029058">
    <property type="entry name" value="AB_hydrolase_fold"/>
</dbReference>
<dbReference type="InterPro" id="IPR000073">
    <property type="entry name" value="AB_hydrolase_1"/>
</dbReference>
<evidence type="ECO:0000256" key="3">
    <source>
        <dbReference type="SAM" id="MobiDB-lite"/>
    </source>
</evidence>
<reference evidence="7" key="1">
    <citation type="journal article" date="2020" name="Stud. Mycol.">
        <title>101 Dothideomycetes genomes: a test case for predicting lifestyles and emergence of pathogens.</title>
        <authorList>
            <person name="Haridas S."/>
            <person name="Albert R."/>
            <person name="Binder M."/>
            <person name="Bloem J."/>
            <person name="Labutti K."/>
            <person name="Salamov A."/>
            <person name="Andreopoulos B."/>
            <person name="Baker S."/>
            <person name="Barry K."/>
            <person name="Bills G."/>
            <person name="Bluhm B."/>
            <person name="Cannon C."/>
            <person name="Castanera R."/>
            <person name="Culley D."/>
            <person name="Daum C."/>
            <person name="Ezra D."/>
            <person name="Gonzalez J."/>
            <person name="Henrissat B."/>
            <person name="Kuo A."/>
            <person name="Liang C."/>
            <person name="Lipzen A."/>
            <person name="Lutzoni F."/>
            <person name="Magnuson J."/>
            <person name="Mondo S."/>
            <person name="Nolan M."/>
            <person name="Ohm R."/>
            <person name="Pangilinan J."/>
            <person name="Park H.-J."/>
            <person name="Ramirez L."/>
            <person name="Alfaro M."/>
            <person name="Sun H."/>
            <person name="Tritt A."/>
            <person name="Yoshinaga Y."/>
            <person name="Zwiers L.-H."/>
            <person name="Turgeon B."/>
            <person name="Goodwin S."/>
            <person name="Spatafora J."/>
            <person name="Crous P."/>
            <person name="Grigoriev I."/>
        </authorList>
    </citation>
    <scope>NUCLEOTIDE SEQUENCE</scope>
    <source>
        <strain evidence="7">HMLAC05119</strain>
    </source>
</reference>
<dbReference type="Pfam" id="PF08386">
    <property type="entry name" value="Abhydrolase_4"/>
    <property type="match status" value="1"/>
</dbReference>
<dbReference type="InterPro" id="IPR013595">
    <property type="entry name" value="Pept_S33_TAP-like_C"/>
</dbReference>
<evidence type="ECO:0000256" key="1">
    <source>
        <dbReference type="ARBA" id="ARBA00010088"/>
    </source>
</evidence>
<dbReference type="AlphaFoldDB" id="A0A6A5QZE8"/>
<feature type="domain" description="AB hydrolase-1" evidence="5">
    <location>
        <begin position="84"/>
        <end position="229"/>
    </location>
</feature>
<feature type="signal peptide" evidence="4">
    <location>
        <begin position="1"/>
        <end position="21"/>
    </location>
</feature>
<sequence>MRYHLGATALALVLSASLALAQECPPGYEKSKLAWVDCPTSGNQALQCTTIEVPLDWTTPNANEKLKLRLVRQPAAANTPNAKSIIINPGGPGESGIKSVVDGGSGYQEVVGDGFHIIGFDPRGVGLTNPYVCPEAVGDVGMYNTDAGLETAFQYNTAQANDCADQKFGSNLIGTSFVARDIKAIAEAIGEDGLIRYWGYSYGTLLGATLSAMFPDKMDRVILDGNINPTDYYRGLGEEGSADVDSGVARFFEQCAEAASPNCAVAVAGQTGRQLQTTFDTFLGKLAYDQAKQVRDFFYKALYFQSATAYKDFATVLSGYYKNPDSINKPSLASRQLDWDPDYPEIKTELALSDHWLAIYQRTSKYGGDIAISILYQCSVWTANAKEKYTSSFSNIRTKNPILFLNTQYDPVTPLISAQNSAMGFVGARVLVSSGVGHCTNANESPELNEAIKTYMMSGTLPSVNKIYQPKVTNVFRAVAKRTLNGPNLGKRNVDYPTIFKNESVVVKRLIDVTPAGCTKIAASSIPVVSASSTPAAISSASAIVSSEPHPASASSTPDSSPSSSSSSSLSSLLSSSLSSSQSSSQRPSAAASSALHSYSASTPHSASAMPSSFSAAPSSYTAHISVSSYPVSSSDSPSTPSLAHGSLASSALSVLTSAPYYNGASTMPMSTASSGLVAVTSSKIYVDDYNYEIAYSVSTKSFASPPSYPSSVGSNGQVYDSYDSTNAAVYGKLLPVTFSVGYNGYTGFEDNNRAIVTPYPTPAWSSQPGYVPITRFFTSTTVETITQCNRDNYCPLNTATPILIMTEVKTITTVISVPTTTVYVTSVIDVCSTGLTTSTVTVTETCNAGCVTRPTGIAQGFSTTVKYCASCATPSTVTVTICRSCTAIPAKSTPPSVLSHPANPPSKASSVPAYDSPDTYTPRAVPSNSKPASMVLSAPTESFVQVGNNTTALVSSMPSQTLTTNTTPVLSNSLRCQGSDCSTKPTSYTPVQYTSATGKARIFLIAPIIFIGLTLYI</sequence>
<protein>
    <submittedName>
        <fullName evidence="7">Uncharacterized protein</fullName>
    </submittedName>
</protein>
<keyword evidence="4" id="KW-0732">Signal</keyword>
<dbReference type="InterPro" id="IPR051601">
    <property type="entry name" value="Serine_prot/Carboxylest_S33"/>
</dbReference>
<dbReference type="EMBL" id="ML979132">
    <property type="protein sequence ID" value="KAF1921185.1"/>
    <property type="molecule type" value="Genomic_DNA"/>
</dbReference>
<dbReference type="GO" id="GO:0016787">
    <property type="term" value="F:hydrolase activity"/>
    <property type="evidence" value="ECO:0007669"/>
    <property type="project" value="UniProtKB-KW"/>
</dbReference>
<accession>A0A6A5QZE8</accession>
<feature type="domain" description="Peptidase S33 tripeptidyl aminopeptidase-like C-terminal" evidence="6">
    <location>
        <begin position="369"/>
        <end position="464"/>
    </location>
</feature>
<dbReference type="Proteomes" id="UP000800096">
    <property type="component" value="Unassembled WGS sequence"/>
</dbReference>
<name>A0A6A5QZE8_AMPQU</name>
<evidence type="ECO:0000259" key="5">
    <source>
        <dbReference type="Pfam" id="PF00561"/>
    </source>
</evidence>
<dbReference type="PANTHER" id="PTHR43248:SF25">
    <property type="entry name" value="AB HYDROLASE-1 DOMAIN-CONTAINING PROTEIN-RELATED"/>
    <property type="match status" value="1"/>
</dbReference>
<dbReference type="OrthoDB" id="425534at2759"/>